<keyword evidence="3 8" id="KW-0812">Transmembrane</keyword>
<dbReference type="PANTHER" id="PTHR42643">
    <property type="entry name" value="IONOTROPIC RECEPTOR 20A-RELATED"/>
    <property type="match status" value="1"/>
</dbReference>
<comment type="subcellular location">
    <subcellularLocation>
        <location evidence="1">Cell membrane</location>
        <topology evidence="1">Multi-pass membrane protein</topology>
    </subcellularLocation>
</comment>
<dbReference type="Proteomes" id="UP000095300">
    <property type="component" value="Unassembled WGS sequence"/>
</dbReference>
<evidence type="ECO:0000256" key="5">
    <source>
        <dbReference type="ARBA" id="ARBA00023136"/>
    </source>
</evidence>
<protein>
    <recommendedName>
        <fullName evidence="11">Ionotropic receptor</fullName>
    </recommendedName>
</protein>
<evidence type="ECO:0000256" key="3">
    <source>
        <dbReference type="ARBA" id="ARBA00022692"/>
    </source>
</evidence>
<dbReference type="KEGG" id="scac:106087527"/>
<evidence type="ECO:0000256" key="4">
    <source>
        <dbReference type="ARBA" id="ARBA00022989"/>
    </source>
</evidence>
<feature type="transmembrane region" description="Helical" evidence="8">
    <location>
        <begin position="383"/>
        <end position="402"/>
    </location>
</feature>
<dbReference type="AlphaFoldDB" id="A0A1I8PVS2"/>
<proteinExistence type="predicted"/>
<name>A0A1I8PVS2_STOCA</name>
<sequence>MELWHKISQCLLLTMAFKMHYTATKKFALSVDEYSRSADYNGLLQNVFKQRPFSSILLLQRQKDYEDIHHQAFYQFDIPKVIIRLGQTFAFKDFYNSEILVIFIMSQGLDLEMMQTAGKLMNYMRQSRILMVAENIMDENNFKRDFLLVCQSLRMTSVFLVFSLEPKEKLAEYFTLNPYPVYHLRKWLKKDIIFFPDHWRNMHNKSLKTFVDQSSKGNLVFKDLKGNIQITGYVANLILLFAQYYNASLSMLFPLVVGDKLHFDVVHQMVLDNLLDVPIAMTPMARTLTRNATDFYEINQLIMMVPLSQRLTVHEIYGVLMNGYFFAYVLLGSLLLSIVHWLTHYMGYGASDGLDMLFNSKVLPGILGLSFSSPPHPAISMKIVYLLLGFVGLYTTTLFGATNKTLFTTYPSHGEIQTFQDLMHTSLELLAVEQDVIHFYQMTEGAPKVRIKLGNVSYVQEQRTKLNPAFCYSSTSTFYDTLRRQQQFWSRPTFYAPKDMVLLSLLPWSFPLQFNSPYLQPLNYLIHRVHAAGLVQAWRNSLFYDLLKLKEISIKDRNPLPGPRVLKVDDLFWVWMIMVIGLAASTLVLVFELCHARQSRLWVSGT</sequence>
<evidence type="ECO:0000256" key="8">
    <source>
        <dbReference type="SAM" id="Phobius"/>
    </source>
</evidence>
<dbReference type="EnsemblMetazoa" id="SCAU011581-RA">
    <property type="protein sequence ID" value="SCAU011581-PA"/>
    <property type="gene ID" value="SCAU011581"/>
</dbReference>
<evidence type="ECO:0000313" key="9">
    <source>
        <dbReference type="EnsemblMetazoa" id="SCAU011581-PA"/>
    </source>
</evidence>
<feature type="transmembrane region" description="Helical" evidence="8">
    <location>
        <begin position="572"/>
        <end position="591"/>
    </location>
</feature>
<gene>
    <name evidence="9" type="primary">106087527</name>
</gene>
<keyword evidence="7" id="KW-0325">Glycoprotein</keyword>
<organism evidence="9 10">
    <name type="scientific">Stomoxys calcitrans</name>
    <name type="common">Stable fly</name>
    <name type="synonym">Conops calcitrans</name>
    <dbReference type="NCBI Taxonomy" id="35570"/>
    <lineage>
        <taxon>Eukaryota</taxon>
        <taxon>Metazoa</taxon>
        <taxon>Ecdysozoa</taxon>
        <taxon>Arthropoda</taxon>
        <taxon>Hexapoda</taxon>
        <taxon>Insecta</taxon>
        <taxon>Pterygota</taxon>
        <taxon>Neoptera</taxon>
        <taxon>Endopterygota</taxon>
        <taxon>Diptera</taxon>
        <taxon>Brachycera</taxon>
        <taxon>Muscomorpha</taxon>
        <taxon>Muscoidea</taxon>
        <taxon>Muscidae</taxon>
        <taxon>Stomoxys</taxon>
    </lineage>
</organism>
<evidence type="ECO:0000256" key="1">
    <source>
        <dbReference type="ARBA" id="ARBA00004651"/>
    </source>
</evidence>
<dbReference type="InterPro" id="IPR052192">
    <property type="entry name" value="Insect_Ionotropic_Sensory_Rcpt"/>
</dbReference>
<evidence type="ECO:0008006" key="11">
    <source>
        <dbReference type="Google" id="ProtNLM"/>
    </source>
</evidence>
<evidence type="ECO:0000256" key="6">
    <source>
        <dbReference type="ARBA" id="ARBA00023170"/>
    </source>
</evidence>
<evidence type="ECO:0000256" key="7">
    <source>
        <dbReference type="ARBA" id="ARBA00023180"/>
    </source>
</evidence>
<dbReference type="PANTHER" id="PTHR42643:SF41">
    <property type="entry name" value="IONOTROPIC RECEPTOR 20A-RELATED"/>
    <property type="match status" value="1"/>
</dbReference>
<keyword evidence="2" id="KW-1003">Cell membrane</keyword>
<dbReference type="OrthoDB" id="7951606at2759"/>
<keyword evidence="10" id="KW-1185">Reference proteome</keyword>
<keyword evidence="6" id="KW-0675">Receptor</keyword>
<evidence type="ECO:0000256" key="2">
    <source>
        <dbReference type="ARBA" id="ARBA00022475"/>
    </source>
</evidence>
<reference evidence="9" key="1">
    <citation type="submission" date="2020-05" db="UniProtKB">
        <authorList>
            <consortium name="EnsemblMetazoa"/>
        </authorList>
    </citation>
    <scope>IDENTIFICATION</scope>
    <source>
        <strain evidence="9">USDA</strain>
    </source>
</reference>
<dbReference type="GO" id="GO:0005886">
    <property type="term" value="C:plasma membrane"/>
    <property type="evidence" value="ECO:0007669"/>
    <property type="project" value="UniProtKB-SubCell"/>
</dbReference>
<dbReference type="VEuPathDB" id="VectorBase:SCAU011581"/>
<accession>A0A1I8PVS2</accession>
<evidence type="ECO:0000313" key="10">
    <source>
        <dbReference type="Proteomes" id="UP000095300"/>
    </source>
</evidence>
<feature type="transmembrane region" description="Helical" evidence="8">
    <location>
        <begin position="319"/>
        <end position="342"/>
    </location>
</feature>
<keyword evidence="4 8" id="KW-1133">Transmembrane helix</keyword>
<keyword evidence="5 8" id="KW-0472">Membrane</keyword>